<dbReference type="InterPro" id="IPR013423">
    <property type="entry name" value="CHP02594"/>
</dbReference>
<reference evidence="2" key="1">
    <citation type="journal article" date="2013" name="Environ. Microbiol.">
        <title>Seasonally variable intestinal metagenomes of the red palm weevil (Rhynchophorus ferrugineus).</title>
        <authorList>
            <person name="Jia S."/>
            <person name="Zhang X."/>
            <person name="Zhang G."/>
            <person name="Yin A."/>
            <person name="Zhang S."/>
            <person name="Li F."/>
            <person name="Wang L."/>
            <person name="Zhao D."/>
            <person name="Yun Q."/>
            <person name="Tala"/>
            <person name="Wang J."/>
            <person name="Sun G."/>
            <person name="Baabdullah M."/>
            <person name="Yu X."/>
            <person name="Hu S."/>
            <person name="Al-Mssallem I.S."/>
            <person name="Yu J."/>
        </authorList>
    </citation>
    <scope>NUCLEOTIDE SEQUENCE</scope>
</reference>
<dbReference type="AlphaFoldDB" id="A0A060CD93"/>
<organism evidence="2">
    <name type="scientific">uncultured Hyphomicrobium sp</name>
    <dbReference type="NCBI Taxonomy" id="194373"/>
    <lineage>
        <taxon>Bacteria</taxon>
        <taxon>Pseudomonadati</taxon>
        <taxon>Pseudomonadota</taxon>
        <taxon>Alphaproteobacteria</taxon>
        <taxon>Hyphomicrobiales</taxon>
        <taxon>Hyphomicrobiaceae</taxon>
        <taxon>Hyphomicrobium</taxon>
        <taxon>environmental samples</taxon>
    </lineage>
</organism>
<accession>A0A060CD93</accession>
<evidence type="ECO:0000313" key="2">
    <source>
        <dbReference type="EMBL" id="AIA90721.1"/>
    </source>
</evidence>
<dbReference type="Gene3D" id="3.90.1720.10">
    <property type="entry name" value="endopeptidase domain like (from Nostoc punctiforme)"/>
    <property type="match status" value="1"/>
</dbReference>
<dbReference type="InterPro" id="IPR038765">
    <property type="entry name" value="Papain-like_cys_pep_sf"/>
</dbReference>
<name>A0A060CD93_9HYPH</name>
<dbReference type="SUPFAM" id="SSF54001">
    <property type="entry name" value="Cysteine proteinases"/>
    <property type="match status" value="1"/>
</dbReference>
<evidence type="ECO:0000259" key="1">
    <source>
        <dbReference type="Pfam" id="PF05257"/>
    </source>
</evidence>
<sequence length="109" mass="11577">MIAEARRYLGTNPTIRRTLWCGVFLDLVLRRTGHRGGGSLALGYAKYGKRVAGPQVGAIVVLTRKGGGHVGIVTGIDGNGNPVVISGNHNKRVAEAVYPRSRVVAYVVP</sequence>
<dbReference type="Pfam" id="PF05257">
    <property type="entry name" value="CHAP"/>
    <property type="match status" value="1"/>
</dbReference>
<dbReference type="EMBL" id="KF123418">
    <property type="protein sequence ID" value="AIA90721.1"/>
    <property type="molecule type" value="Genomic_DNA"/>
</dbReference>
<proteinExistence type="predicted"/>
<dbReference type="InterPro" id="IPR007921">
    <property type="entry name" value="CHAP_dom"/>
</dbReference>
<dbReference type="NCBIfam" id="TIGR02594">
    <property type="entry name" value="TIGR02594 family protein"/>
    <property type="match status" value="1"/>
</dbReference>
<protein>
    <submittedName>
        <fullName evidence="2">CAZy families GH108 protein</fullName>
    </submittedName>
</protein>
<feature type="domain" description="Peptidase C51" evidence="1">
    <location>
        <begin position="45"/>
        <end position="88"/>
    </location>
</feature>